<dbReference type="InterPro" id="IPR012696">
    <property type="entry name" value="PhnM"/>
</dbReference>
<evidence type="ECO:0000313" key="3">
    <source>
        <dbReference type="Proteomes" id="UP000051587"/>
    </source>
</evidence>
<sequence length="376" mass="39832">MLELVLGGAEVLLPGGLVRADLGIAGGLLTKSGSGRRIDLSGFRVLPGIVDLHGDGFERHLAPRRGAMKDLSAGLASAEAELAANGITTAYLAQFWSWEGGMRGRDFALRFLVALKGYRGLGTDLRVQLRFELFLLQDYADFSAAVAEFGVDYVVFNDHLPHQALARGKRPPRLTGQALKGGRSPEAHLAMMQELHRHMTAVAPSVAGLAADLAGDGVALGSHDDATTSLRWQWHKRGVTIAEFPETRSAAESARELGDAIVLGAPNVVRGGSHSGNISAAELVRDGLCDGLASDYHYPAPRQAALMLAEEIGLEPAWALVSQRPAQVLGLTDRGVLKPGKRADLLVLDQDGRIGATIASGRVSYLSGAVAERFLG</sequence>
<dbReference type="Gene3D" id="2.30.40.10">
    <property type="entry name" value="Urease, subunit C, domain 1"/>
    <property type="match status" value="1"/>
</dbReference>
<evidence type="ECO:0000259" key="1">
    <source>
        <dbReference type="Pfam" id="PF07969"/>
    </source>
</evidence>
<keyword evidence="3" id="KW-1185">Reference proteome</keyword>
<accession>A0A0P1FIT3</accession>
<dbReference type="InterPro" id="IPR013108">
    <property type="entry name" value="Amidohydro_3"/>
</dbReference>
<dbReference type="PANTHER" id="PTHR43135:SF3">
    <property type="entry name" value="ALPHA-D-RIBOSE 1-METHYLPHOSPHONATE 5-TRIPHOSPHATE DIPHOSPHATASE"/>
    <property type="match status" value="1"/>
</dbReference>
<protein>
    <submittedName>
        <fullName evidence="2">Alpha-D-ribose 1-methylphosphonate 5-triphosphate diphosphatase</fullName>
        <ecNumber evidence="2">3.6.1.63</ecNumber>
    </submittedName>
</protein>
<dbReference type="PIRSF" id="PIRSF038971">
    <property type="entry name" value="PhnM"/>
    <property type="match status" value="1"/>
</dbReference>
<evidence type="ECO:0000313" key="2">
    <source>
        <dbReference type="EMBL" id="CUH67893.1"/>
    </source>
</evidence>
<name>A0A0P1FIT3_THAGE</name>
<dbReference type="GO" id="GO:0016810">
    <property type="term" value="F:hydrolase activity, acting on carbon-nitrogen (but not peptide) bonds"/>
    <property type="evidence" value="ECO:0007669"/>
    <property type="project" value="InterPro"/>
</dbReference>
<proteinExistence type="predicted"/>
<dbReference type="Pfam" id="PF07969">
    <property type="entry name" value="Amidohydro_3"/>
    <property type="match status" value="1"/>
</dbReference>
<dbReference type="InterPro" id="IPR051781">
    <property type="entry name" value="Metallo-dep_Hydrolase"/>
</dbReference>
<reference evidence="2 3" key="1">
    <citation type="submission" date="2015-09" db="EMBL/GenBank/DDBJ databases">
        <authorList>
            <consortium name="Swine Surveillance"/>
        </authorList>
    </citation>
    <scope>NUCLEOTIDE SEQUENCE [LARGE SCALE GENOMIC DNA]</scope>
    <source>
        <strain evidence="2 3">CECT 4357</strain>
    </source>
</reference>
<dbReference type="SUPFAM" id="SSF51556">
    <property type="entry name" value="Metallo-dependent hydrolases"/>
    <property type="match status" value="1"/>
</dbReference>
<gene>
    <name evidence="2" type="primary">phnM_4</name>
    <name evidence="2" type="ORF">TG4357_03267</name>
</gene>
<dbReference type="EC" id="3.6.1.63" evidence="2"/>
<dbReference type="InterPro" id="IPR032466">
    <property type="entry name" value="Metal_Hydrolase"/>
</dbReference>
<dbReference type="SUPFAM" id="SSF51338">
    <property type="entry name" value="Composite domain of metallo-dependent hydrolases"/>
    <property type="match status" value="1"/>
</dbReference>
<dbReference type="NCBIfam" id="NF011987">
    <property type="entry name" value="PRK15446.2-3"/>
    <property type="match status" value="1"/>
</dbReference>
<dbReference type="GO" id="GO:0019700">
    <property type="term" value="P:organic phosphonate catabolic process"/>
    <property type="evidence" value="ECO:0007669"/>
    <property type="project" value="InterPro"/>
</dbReference>
<dbReference type="EMBL" id="CYSA01000027">
    <property type="protein sequence ID" value="CUH67893.1"/>
    <property type="molecule type" value="Genomic_DNA"/>
</dbReference>
<dbReference type="PANTHER" id="PTHR43135">
    <property type="entry name" value="ALPHA-D-RIBOSE 1-METHYLPHOSPHONATE 5-TRIPHOSPHATE DIPHOSPHATASE"/>
    <property type="match status" value="1"/>
</dbReference>
<keyword evidence="2" id="KW-0378">Hydrolase</keyword>
<dbReference type="Proteomes" id="UP000051587">
    <property type="component" value="Unassembled WGS sequence"/>
</dbReference>
<dbReference type="STRING" id="53501.SAMN04488043_104138"/>
<organism evidence="2 3">
    <name type="scientific">Thalassovita gelatinovora</name>
    <name type="common">Thalassobius gelatinovorus</name>
    <dbReference type="NCBI Taxonomy" id="53501"/>
    <lineage>
        <taxon>Bacteria</taxon>
        <taxon>Pseudomonadati</taxon>
        <taxon>Pseudomonadota</taxon>
        <taxon>Alphaproteobacteria</taxon>
        <taxon>Rhodobacterales</taxon>
        <taxon>Roseobacteraceae</taxon>
        <taxon>Thalassovita</taxon>
    </lineage>
</organism>
<dbReference type="InterPro" id="IPR011059">
    <property type="entry name" value="Metal-dep_hydrolase_composite"/>
</dbReference>
<dbReference type="AlphaFoldDB" id="A0A0P1FIT3"/>
<feature type="domain" description="Amidohydrolase 3" evidence="1">
    <location>
        <begin position="308"/>
        <end position="351"/>
    </location>
</feature>
<dbReference type="Gene3D" id="3.20.20.140">
    <property type="entry name" value="Metal-dependent hydrolases"/>
    <property type="match status" value="1"/>
</dbReference>